<reference evidence="2" key="1">
    <citation type="journal article" date="2019" name="Int. J. Syst. Evol. Microbiol.">
        <title>The Global Catalogue of Microorganisms (GCM) 10K type strain sequencing project: providing services to taxonomists for standard genome sequencing and annotation.</title>
        <authorList>
            <consortium name="The Broad Institute Genomics Platform"/>
            <consortium name="The Broad Institute Genome Sequencing Center for Infectious Disease"/>
            <person name="Wu L."/>
            <person name="Ma J."/>
        </authorList>
    </citation>
    <scope>NUCLEOTIDE SEQUENCE [LARGE SCALE GENOMIC DNA]</scope>
    <source>
        <strain evidence="2">CCUG 56401</strain>
    </source>
</reference>
<gene>
    <name evidence="1" type="ORF">ACFQ16_06700</name>
</gene>
<proteinExistence type="predicted"/>
<organism evidence="1 2">
    <name type="scientific">Saccharopolyspora rosea</name>
    <dbReference type="NCBI Taxonomy" id="524884"/>
    <lineage>
        <taxon>Bacteria</taxon>
        <taxon>Bacillati</taxon>
        <taxon>Actinomycetota</taxon>
        <taxon>Actinomycetes</taxon>
        <taxon>Pseudonocardiales</taxon>
        <taxon>Pseudonocardiaceae</taxon>
        <taxon>Saccharopolyspora</taxon>
    </lineage>
</organism>
<evidence type="ECO:0000313" key="1">
    <source>
        <dbReference type="EMBL" id="MFD0919425.1"/>
    </source>
</evidence>
<keyword evidence="2" id="KW-1185">Reference proteome</keyword>
<accession>A0ABW3FQ31</accession>
<dbReference type="EMBL" id="JBHTIW010000003">
    <property type="protein sequence ID" value="MFD0919425.1"/>
    <property type="molecule type" value="Genomic_DNA"/>
</dbReference>
<evidence type="ECO:0000313" key="2">
    <source>
        <dbReference type="Proteomes" id="UP001597018"/>
    </source>
</evidence>
<dbReference type="RefSeq" id="WP_263252785.1">
    <property type="nucleotide sequence ID" value="NZ_BAABLT010000001.1"/>
</dbReference>
<dbReference type="Proteomes" id="UP001597018">
    <property type="component" value="Unassembled WGS sequence"/>
</dbReference>
<protein>
    <submittedName>
        <fullName evidence="1">Uncharacterized protein</fullName>
    </submittedName>
</protein>
<name>A0ABW3FQ31_9PSEU</name>
<sequence length="51" mass="5304">MAAGPSFWSMPGMRASEIPHASHGFEGHGHDAGAREAVGRAVEWMVAALTA</sequence>
<comment type="caution">
    <text evidence="1">The sequence shown here is derived from an EMBL/GenBank/DDBJ whole genome shotgun (WGS) entry which is preliminary data.</text>
</comment>